<dbReference type="Proteomes" id="UP000219559">
    <property type="component" value="Unassembled WGS sequence"/>
</dbReference>
<dbReference type="RefSeq" id="WP_097441818.1">
    <property type="nucleotide sequence ID" value="NZ_NBWU01000001.1"/>
</dbReference>
<keyword evidence="1" id="KW-0472">Membrane</keyword>
<dbReference type="EMBL" id="NBWU01000001">
    <property type="protein sequence ID" value="PCE66296.1"/>
    <property type="molecule type" value="Genomic_DNA"/>
</dbReference>
<protein>
    <submittedName>
        <fullName evidence="2">Uncharacterized protein</fullName>
    </submittedName>
</protein>
<comment type="caution">
    <text evidence="2">The sequence shown here is derived from an EMBL/GenBank/DDBJ whole genome shotgun (WGS) entry which is preliminary data.</text>
</comment>
<feature type="transmembrane region" description="Helical" evidence="1">
    <location>
        <begin position="7"/>
        <end position="30"/>
    </location>
</feature>
<reference evidence="2 3" key="1">
    <citation type="submission" date="2017-04" db="EMBL/GenBank/DDBJ databases">
        <title>A new member of the family Flavobacteriaceae isolated from ascidians.</title>
        <authorList>
            <person name="Chen L."/>
        </authorList>
    </citation>
    <scope>NUCLEOTIDE SEQUENCE [LARGE SCALE GENOMIC DNA]</scope>
    <source>
        <strain evidence="2 3">HQA918</strain>
    </source>
</reference>
<dbReference type="OrthoDB" id="883593at2"/>
<name>A0A2A4GE90_9FLAO</name>
<evidence type="ECO:0000256" key="1">
    <source>
        <dbReference type="SAM" id="Phobius"/>
    </source>
</evidence>
<keyword evidence="3" id="KW-1185">Reference proteome</keyword>
<keyword evidence="1" id="KW-1133">Transmembrane helix</keyword>
<keyword evidence="1" id="KW-0812">Transmembrane</keyword>
<accession>A0A2A4GE90</accession>
<sequence>MRNKKWLRILGLVILGILLLAGGFVLYSWYTLNHRYFPETNRFTQAANYIDPEKAIDLGDFTVCDEDNIYDYYNSDGADYQAGKNGLRTQILSQYQAAHFKDSGYLNIRFVVNCQGKPGRYVMETYDLDLNASPMDEELKAHLFNLTRDLKNWNPIQINGTAQDAYVYISYRLENGKIVAILP</sequence>
<evidence type="ECO:0000313" key="3">
    <source>
        <dbReference type="Proteomes" id="UP000219559"/>
    </source>
</evidence>
<dbReference type="AlphaFoldDB" id="A0A2A4GE90"/>
<gene>
    <name evidence="2" type="ORF">B7P33_03075</name>
</gene>
<proteinExistence type="predicted"/>
<organism evidence="2 3">
    <name type="scientific">Sediminicola luteus</name>
    <dbReference type="NCBI Taxonomy" id="319238"/>
    <lineage>
        <taxon>Bacteria</taxon>
        <taxon>Pseudomonadati</taxon>
        <taxon>Bacteroidota</taxon>
        <taxon>Flavobacteriia</taxon>
        <taxon>Flavobacteriales</taxon>
        <taxon>Flavobacteriaceae</taxon>
        <taxon>Sediminicola</taxon>
    </lineage>
</organism>
<evidence type="ECO:0000313" key="2">
    <source>
        <dbReference type="EMBL" id="PCE66296.1"/>
    </source>
</evidence>